<feature type="signal peptide" evidence="2">
    <location>
        <begin position="1"/>
        <end position="17"/>
    </location>
</feature>
<dbReference type="AlphaFoldDB" id="A0A2C6JW47"/>
<evidence type="ECO:0000313" key="4">
    <source>
        <dbReference type="Proteomes" id="UP000221165"/>
    </source>
</evidence>
<evidence type="ECO:0000313" key="3">
    <source>
        <dbReference type="EMBL" id="PHJ18941.1"/>
    </source>
</evidence>
<sequence>MLFWLWSVVLSVGLAYAFWGFFSSSTSSRCSFLKSILKCHRHGGGEQEEEEEEGGGGGEKLSTSSKDKKGSHNKHRHHHSQKKYNPSA</sequence>
<evidence type="ECO:0008006" key="5">
    <source>
        <dbReference type="Google" id="ProtNLM"/>
    </source>
</evidence>
<name>A0A2C6JW47_9APIC</name>
<feature type="non-terminal residue" evidence="3">
    <location>
        <position position="88"/>
    </location>
</feature>
<proteinExistence type="predicted"/>
<dbReference type="Proteomes" id="UP000221165">
    <property type="component" value="Unassembled WGS sequence"/>
</dbReference>
<feature type="region of interest" description="Disordered" evidence="1">
    <location>
        <begin position="43"/>
        <end position="88"/>
    </location>
</feature>
<dbReference type="GeneID" id="94430591"/>
<evidence type="ECO:0000256" key="2">
    <source>
        <dbReference type="SAM" id="SignalP"/>
    </source>
</evidence>
<comment type="caution">
    <text evidence="3">The sequence shown here is derived from an EMBL/GenBank/DDBJ whole genome shotgun (WGS) entry which is preliminary data.</text>
</comment>
<gene>
    <name evidence="3" type="ORF">CSUI_007230</name>
</gene>
<organism evidence="3 4">
    <name type="scientific">Cystoisospora suis</name>
    <dbReference type="NCBI Taxonomy" id="483139"/>
    <lineage>
        <taxon>Eukaryota</taxon>
        <taxon>Sar</taxon>
        <taxon>Alveolata</taxon>
        <taxon>Apicomplexa</taxon>
        <taxon>Conoidasida</taxon>
        <taxon>Coccidia</taxon>
        <taxon>Eucoccidiorida</taxon>
        <taxon>Eimeriorina</taxon>
        <taxon>Sarcocystidae</taxon>
        <taxon>Cystoisospora</taxon>
    </lineage>
</organism>
<reference evidence="3 4" key="1">
    <citation type="journal article" date="2017" name="Int. J. Parasitol.">
        <title>The genome of the protozoan parasite Cystoisospora suis and a reverse vaccinology approach to identify vaccine candidates.</title>
        <authorList>
            <person name="Palmieri N."/>
            <person name="Shrestha A."/>
            <person name="Ruttkowski B."/>
            <person name="Beck T."/>
            <person name="Vogl C."/>
            <person name="Tomley F."/>
            <person name="Blake D.P."/>
            <person name="Joachim A."/>
        </authorList>
    </citation>
    <scope>NUCLEOTIDE SEQUENCE [LARGE SCALE GENOMIC DNA]</scope>
    <source>
        <strain evidence="3 4">Wien I</strain>
    </source>
</reference>
<dbReference type="RefSeq" id="XP_067920643.1">
    <property type="nucleotide sequence ID" value="XM_068067380.1"/>
</dbReference>
<keyword evidence="2" id="KW-0732">Signal</keyword>
<keyword evidence="4" id="KW-1185">Reference proteome</keyword>
<protein>
    <recommendedName>
        <fullName evidence="5">Secreted protein</fullName>
    </recommendedName>
</protein>
<feature type="compositionally biased region" description="Basic residues" evidence="1">
    <location>
        <begin position="71"/>
        <end position="82"/>
    </location>
</feature>
<feature type="chain" id="PRO_5013129856" description="Secreted protein" evidence="2">
    <location>
        <begin position="18"/>
        <end position="88"/>
    </location>
</feature>
<dbReference type="VEuPathDB" id="ToxoDB:CSUI_007230"/>
<evidence type="ECO:0000256" key="1">
    <source>
        <dbReference type="SAM" id="MobiDB-lite"/>
    </source>
</evidence>
<dbReference type="EMBL" id="MIGC01003760">
    <property type="protein sequence ID" value="PHJ18941.1"/>
    <property type="molecule type" value="Genomic_DNA"/>
</dbReference>
<accession>A0A2C6JW47</accession>